<dbReference type="Proteomes" id="UP000813824">
    <property type="component" value="Unassembled WGS sequence"/>
</dbReference>
<reference evidence="4" key="1">
    <citation type="journal article" date="2021" name="New Phytol.">
        <title>Evolutionary innovations through gain and loss of genes in the ectomycorrhizal Boletales.</title>
        <authorList>
            <person name="Wu G."/>
            <person name="Miyauchi S."/>
            <person name="Morin E."/>
            <person name="Kuo A."/>
            <person name="Drula E."/>
            <person name="Varga T."/>
            <person name="Kohler A."/>
            <person name="Feng B."/>
            <person name="Cao Y."/>
            <person name="Lipzen A."/>
            <person name="Daum C."/>
            <person name="Hundley H."/>
            <person name="Pangilinan J."/>
            <person name="Johnson J."/>
            <person name="Barry K."/>
            <person name="LaButti K."/>
            <person name="Ng V."/>
            <person name="Ahrendt S."/>
            <person name="Min B."/>
            <person name="Choi I.G."/>
            <person name="Park H."/>
            <person name="Plett J.M."/>
            <person name="Magnuson J."/>
            <person name="Spatafora J.W."/>
            <person name="Nagy L.G."/>
            <person name="Henrissat B."/>
            <person name="Grigoriev I.V."/>
            <person name="Yang Z.L."/>
            <person name="Xu J."/>
            <person name="Martin F.M."/>
        </authorList>
    </citation>
    <scope>NUCLEOTIDE SEQUENCE</scope>
    <source>
        <strain evidence="4">KKN 215</strain>
    </source>
</reference>
<feature type="region of interest" description="Disordered" evidence="2">
    <location>
        <begin position="44"/>
        <end position="124"/>
    </location>
</feature>
<accession>A0A8K0UFE7</accession>
<dbReference type="OrthoDB" id="2556847at2759"/>
<keyword evidence="1" id="KW-0175">Coiled coil</keyword>
<proteinExistence type="predicted"/>
<feature type="region of interest" description="Disordered" evidence="2">
    <location>
        <begin position="387"/>
        <end position="425"/>
    </location>
</feature>
<gene>
    <name evidence="4" type="ORF">BXZ70DRAFT_641162</name>
</gene>
<feature type="compositionally biased region" description="Low complexity" evidence="2">
    <location>
        <begin position="530"/>
        <end position="540"/>
    </location>
</feature>
<sequence>MSKVDNLVSSSSSASAVVAAPVASSSLSSSFSSSSAAVVEGLGGDGGDGSGNLNGVVRSVSLSGENGNGTGTPSGISGAATPAATPTTVSGGQNGSSSAVTNEGQNIKAEPNATTATVVPPPPTGLLRAEEVVAERWMRSQYKKRTAEEAGITSQTAARVCARLAEDHAMVLKPDVETPFVDKVDVVKRLLPYHVFQHPMEDLIPLTQPAGKGKMKATEEDLLREEIAETKFALECWKRRAALEKRFRRARVNSGKREAFDDQAYWLAQAVLEGDRTETANLTAELRAARQELDKLEREKRAAQAAATVTAAPASAPSRPYYPPIQAASTSTATPYASQYRNYSPYTYTQGYNTQYAYAPYAVGGTGAPAAANSVYGAYTTRTAAPGSAAGSASAPVPASAPPTSHQAAAQTPTGTSANGSAAPTPVSMPVAASTVPGTATASTAYTIALPSASLTALSALGIVPIPAANAPAAGQPQPAAVLKGTTNNGTIVSLEINVSALQQNQRNGLAVILGALTSRGLSSAASAAAASSGNVGAGADDQRGGEGGTKGGTSTASSAGPVGVSSR</sequence>
<evidence type="ECO:0000256" key="1">
    <source>
        <dbReference type="SAM" id="Coils"/>
    </source>
</evidence>
<name>A0A8K0UFE7_9AGAR</name>
<evidence type="ECO:0000259" key="3">
    <source>
        <dbReference type="Pfam" id="PF15249"/>
    </source>
</evidence>
<dbReference type="EMBL" id="JAEVFJ010000054">
    <property type="protein sequence ID" value="KAH8080267.1"/>
    <property type="molecule type" value="Genomic_DNA"/>
</dbReference>
<dbReference type="InterPro" id="IPR015671">
    <property type="entry name" value="GSCR1_dom"/>
</dbReference>
<feature type="compositionally biased region" description="Polar residues" evidence="2">
    <location>
        <begin position="406"/>
        <end position="422"/>
    </location>
</feature>
<dbReference type="Pfam" id="PF15249">
    <property type="entry name" value="GLTSCR1"/>
    <property type="match status" value="1"/>
</dbReference>
<feature type="compositionally biased region" description="Low complexity" evidence="2">
    <location>
        <begin position="387"/>
        <end position="405"/>
    </location>
</feature>
<keyword evidence="5" id="KW-1185">Reference proteome</keyword>
<evidence type="ECO:0000313" key="4">
    <source>
        <dbReference type="EMBL" id="KAH8080267.1"/>
    </source>
</evidence>
<comment type="caution">
    <text evidence="4">The sequence shown here is derived from an EMBL/GenBank/DDBJ whole genome shotgun (WGS) entry which is preliminary data.</text>
</comment>
<evidence type="ECO:0000313" key="5">
    <source>
        <dbReference type="Proteomes" id="UP000813824"/>
    </source>
</evidence>
<feature type="compositionally biased region" description="Low complexity" evidence="2">
    <location>
        <begin position="73"/>
        <end position="91"/>
    </location>
</feature>
<organism evidence="4 5">
    <name type="scientific">Cristinia sonorae</name>
    <dbReference type="NCBI Taxonomy" id="1940300"/>
    <lineage>
        <taxon>Eukaryota</taxon>
        <taxon>Fungi</taxon>
        <taxon>Dikarya</taxon>
        <taxon>Basidiomycota</taxon>
        <taxon>Agaricomycotina</taxon>
        <taxon>Agaricomycetes</taxon>
        <taxon>Agaricomycetidae</taxon>
        <taxon>Agaricales</taxon>
        <taxon>Pleurotineae</taxon>
        <taxon>Stephanosporaceae</taxon>
        <taxon>Cristinia</taxon>
    </lineage>
</organism>
<feature type="domain" description="GLTSCR protein conserved" evidence="3">
    <location>
        <begin position="167"/>
        <end position="282"/>
    </location>
</feature>
<feature type="region of interest" description="Disordered" evidence="2">
    <location>
        <begin position="530"/>
        <end position="568"/>
    </location>
</feature>
<feature type="compositionally biased region" description="Polar residues" evidence="2">
    <location>
        <begin position="95"/>
        <end position="105"/>
    </location>
</feature>
<feature type="coiled-coil region" evidence="1">
    <location>
        <begin position="272"/>
        <end position="306"/>
    </location>
</feature>
<protein>
    <recommendedName>
        <fullName evidence="3">GLTSCR protein conserved domain-containing protein</fullName>
    </recommendedName>
</protein>
<dbReference type="AlphaFoldDB" id="A0A8K0UFE7"/>
<evidence type="ECO:0000256" key="2">
    <source>
        <dbReference type="SAM" id="MobiDB-lite"/>
    </source>
</evidence>